<sequence length="394" mass="44951">MSLTTSHTLLMYFHIRSYPILLTIILLFFLSSCKINTGTHQFSLTPGKTFSFSSQFPIQKRYSKVFNDKSGQAIFCSYNTKTYKQIDLFTLDGKLLKSIPLKDVLTIEKSIYDVAPISTDSFWVLANYSNYVYLIGAEGNILKQIKVDTSVPDSMRAEVRGSMLSGFCINNNTFLFNCVYYYKDEKRAYTLSDYFKANKAHPYFLKMELASDSKITFGLPGFYNRILKDGDAMPAESALYAPIPQGILLTSWYSDSLYLINDKDFSIKKAVKMTSKYSTIGCVPLTTKEFQEGADLNALFNHLGGVWSISYDSFRNLIYIVLRGEADKNATEPSKKKSLLIYNTNLQLQEEIKLDCNIYDLSEMYVIKEGLLINKTDKNNGNITKFQLFHVDKK</sequence>
<name>A0A5M6CE82_9BACT</name>
<organism evidence="1 2">
    <name type="scientific">Taibaiella lutea</name>
    <dbReference type="NCBI Taxonomy" id="2608001"/>
    <lineage>
        <taxon>Bacteria</taxon>
        <taxon>Pseudomonadati</taxon>
        <taxon>Bacteroidota</taxon>
        <taxon>Chitinophagia</taxon>
        <taxon>Chitinophagales</taxon>
        <taxon>Chitinophagaceae</taxon>
        <taxon>Taibaiella</taxon>
    </lineage>
</organism>
<evidence type="ECO:0000313" key="1">
    <source>
        <dbReference type="EMBL" id="KAA5533488.1"/>
    </source>
</evidence>
<keyword evidence="2" id="KW-1185">Reference proteome</keyword>
<dbReference type="EMBL" id="VWSH01000003">
    <property type="protein sequence ID" value="KAA5533488.1"/>
    <property type="molecule type" value="Genomic_DNA"/>
</dbReference>
<evidence type="ECO:0000313" key="2">
    <source>
        <dbReference type="Proteomes" id="UP000323632"/>
    </source>
</evidence>
<dbReference type="AlphaFoldDB" id="A0A5M6CE82"/>
<comment type="caution">
    <text evidence="1">The sequence shown here is derived from an EMBL/GenBank/DDBJ whole genome shotgun (WGS) entry which is preliminary data.</text>
</comment>
<reference evidence="1 2" key="1">
    <citation type="submission" date="2019-09" db="EMBL/GenBank/DDBJ databases">
        <title>Genome sequence and assembly of Taibaiella sp.</title>
        <authorList>
            <person name="Chhetri G."/>
        </authorList>
    </citation>
    <scope>NUCLEOTIDE SEQUENCE [LARGE SCALE GENOMIC DNA]</scope>
    <source>
        <strain evidence="1 2">KVB11</strain>
    </source>
</reference>
<dbReference type="InterPro" id="IPR011044">
    <property type="entry name" value="Quino_amine_DH_bsu"/>
</dbReference>
<dbReference type="Proteomes" id="UP000323632">
    <property type="component" value="Unassembled WGS sequence"/>
</dbReference>
<proteinExistence type="predicted"/>
<gene>
    <name evidence="1" type="ORF">F0919_13180</name>
</gene>
<accession>A0A5M6CE82</accession>
<dbReference type="SUPFAM" id="SSF50969">
    <property type="entry name" value="YVTN repeat-like/Quinoprotein amine dehydrogenase"/>
    <property type="match status" value="1"/>
</dbReference>
<protein>
    <submittedName>
        <fullName evidence="1">DUF4221 domain-containing protein</fullName>
    </submittedName>
</protein>